<gene>
    <name evidence="14" type="ORF">BINO364_LOCUS2749</name>
</gene>
<feature type="transmembrane region" description="Helical" evidence="12">
    <location>
        <begin position="1053"/>
        <end position="1077"/>
    </location>
</feature>
<keyword evidence="8 12" id="KW-0472">Membrane</keyword>
<dbReference type="InterPro" id="IPR020846">
    <property type="entry name" value="MFS_dom"/>
</dbReference>
<dbReference type="PANTHER" id="PTHR11161">
    <property type="entry name" value="O-ACYLTRANSFERASE"/>
    <property type="match status" value="1"/>
</dbReference>
<feature type="transmembrane region" description="Helical" evidence="12">
    <location>
        <begin position="828"/>
        <end position="848"/>
    </location>
</feature>
<evidence type="ECO:0000256" key="3">
    <source>
        <dbReference type="ARBA" id="ARBA00022448"/>
    </source>
</evidence>
<dbReference type="GO" id="GO:0006814">
    <property type="term" value="P:sodium ion transport"/>
    <property type="evidence" value="ECO:0007669"/>
    <property type="project" value="UniProtKB-KW"/>
</dbReference>
<dbReference type="AlphaFoldDB" id="A0A8J9Y5V2"/>
<dbReference type="Proteomes" id="UP000838878">
    <property type="component" value="Chromosome 10"/>
</dbReference>
<evidence type="ECO:0000256" key="8">
    <source>
        <dbReference type="ARBA" id="ARBA00023136"/>
    </source>
</evidence>
<feature type="transmembrane region" description="Helical" evidence="12">
    <location>
        <begin position="651"/>
        <end position="669"/>
    </location>
</feature>
<accession>A0A8J9Y5V2</accession>
<keyword evidence="6 12" id="KW-1133">Transmembrane helix</keyword>
<feature type="transmembrane region" description="Helical" evidence="12">
    <location>
        <begin position="457"/>
        <end position="480"/>
    </location>
</feature>
<feature type="transmembrane region" description="Helical" evidence="12">
    <location>
        <begin position="998"/>
        <end position="1014"/>
    </location>
</feature>
<protein>
    <recommendedName>
        <fullName evidence="11">Putative inorganic phosphate cotransporter</fullName>
    </recommendedName>
</protein>
<proteinExistence type="inferred from homology"/>
<feature type="transmembrane region" description="Helical" evidence="12">
    <location>
        <begin position="367"/>
        <end position="388"/>
    </location>
</feature>
<keyword evidence="3" id="KW-0813">Transport</keyword>
<evidence type="ECO:0000256" key="6">
    <source>
        <dbReference type="ARBA" id="ARBA00022989"/>
    </source>
</evidence>
<evidence type="ECO:0000256" key="1">
    <source>
        <dbReference type="ARBA" id="ARBA00004141"/>
    </source>
</evidence>
<feature type="transmembrane region" description="Helical" evidence="12">
    <location>
        <begin position="958"/>
        <end position="977"/>
    </location>
</feature>
<evidence type="ECO:0000256" key="2">
    <source>
        <dbReference type="ARBA" id="ARBA00008586"/>
    </source>
</evidence>
<dbReference type="GO" id="GO:0016747">
    <property type="term" value="F:acyltransferase activity, transferring groups other than amino-acyl groups"/>
    <property type="evidence" value="ECO:0007669"/>
    <property type="project" value="InterPro"/>
</dbReference>
<dbReference type="SUPFAM" id="SSF103473">
    <property type="entry name" value="MFS general substrate transporter"/>
    <property type="match status" value="1"/>
</dbReference>
<feature type="non-terminal residue" evidence="14">
    <location>
        <position position="1159"/>
    </location>
</feature>
<dbReference type="PROSITE" id="PS50850">
    <property type="entry name" value="MFS"/>
    <property type="match status" value="1"/>
</dbReference>
<feature type="transmembrane region" description="Helical" evidence="12">
    <location>
        <begin position="533"/>
        <end position="557"/>
    </location>
</feature>
<dbReference type="Gene3D" id="1.20.1250.20">
    <property type="entry name" value="MFS general substrate transporter like domains"/>
    <property type="match status" value="2"/>
</dbReference>
<comment type="similarity">
    <text evidence="2">Belongs to the major facilitator superfamily. Sodium/anion cotransporter family.</text>
</comment>
<evidence type="ECO:0000256" key="7">
    <source>
        <dbReference type="ARBA" id="ARBA00023053"/>
    </source>
</evidence>
<feature type="transmembrane region" description="Helical" evidence="12">
    <location>
        <begin position="218"/>
        <end position="240"/>
    </location>
</feature>
<evidence type="ECO:0000313" key="14">
    <source>
        <dbReference type="EMBL" id="CAH0715886.1"/>
    </source>
</evidence>
<evidence type="ECO:0000313" key="15">
    <source>
        <dbReference type="Proteomes" id="UP000838878"/>
    </source>
</evidence>
<dbReference type="FunFam" id="1.20.1250.20:FF:000003">
    <property type="entry name" value="Solute carrier family 17 member 3"/>
    <property type="match status" value="1"/>
</dbReference>
<evidence type="ECO:0000256" key="5">
    <source>
        <dbReference type="ARBA" id="ARBA00022847"/>
    </source>
</evidence>
<evidence type="ECO:0000256" key="4">
    <source>
        <dbReference type="ARBA" id="ARBA00022692"/>
    </source>
</evidence>
<reference evidence="14" key="1">
    <citation type="submission" date="2021-12" db="EMBL/GenBank/DDBJ databases">
        <authorList>
            <person name="Martin H S."/>
        </authorList>
    </citation>
    <scope>NUCLEOTIDE SEQUENCE</scope>
</reference>
<feature type="transmembrane region" description="Helical" evidence="12">
    <location>
        <begin position="1089"/>
        <end position="1108"/>
    </location>
</feature>
<feature type="transmembrane region" description="Helical" evidence="12">
    <location>
        <begin position="854"/>
        <end position="875"/>
    </location>
</feature>
<feature type="domain" description="Major facilitator superfamily (MFS) profile" evidence="13">
    <location>
        <begin position="691"/>
        <end position="1113"/>
    </location>
</feature>
<feature type="transmembrane region" description="Helical" evidence="12">
    <location>
        <begin position="430"/>
        <end position="450"/>
    </location>
</feature>
<feature type="transmembrane region" description="Helical" evidence="12">
    <location>
        <begin position="690"/>
        <end position="713"/>
    </location>
</feature>
<comment type="function">
    <text evidence="10">May be an inorganic phosphate cotransporter.</text>
</comment>
<evidence type="ECO:0000256" key="11">
    <source>
        <dbReference type="ARBA" id="ARBA00068450"/>
    </source>
</evidence>
<feature type="transmembrane region" description="Helical" evidence="12">
    <location>
        <begin position="919"/>
        <end position="938"/>
    </location>
</feature>
<feature type="transmembrane region" description="Helical" evidence="12">
    <location>
        <begin position="764"/>
        <end position="782"/>
    </location>
</feature>
<keyword evidence="5" id="KW-0769">Symport</keyword>
<dbReference type="Pfam" id="PF20146">
    <property type="entry name" value="NRF"/>
    <property type="match status" value="1"/>
</dbReference>
<comment type="subcellular location">
    <subcellularLocation>
        <location evidence="1">Membrane</location>
        <topology evidence="1">Multi-pass membrane protein</topology>
    </subcellularLocation>
</comment>
<keyword evidence="7" id="KW-0915">Sodium</keyword>
<sequence>MIVVNINSQGFDSVMNLEYENTFDHDLYKSVIDPIKCKEQLEFLLSNISMAMNFLDASGKIPNGLMVGNLADLGSYYQCLNIQHQQSDMEIQGKYCMIQIPIQYNKFTSNYAGSFTPWTNFTGSMMEDMKKLIATRRQVSLISGFRQSFLAIQNYTSNSNNGPSIKLSWGICIPKVCRTDDFLNYIQQQNISNIDRNLTYKELFCRLSNDKPYSIADYVAIAIFSLLALITAISTSYDLYHVFVLHLDKSQISSLYRCFSIYTNTTRFLTFNNIPGALECVDGIRAISMLWVIFGHTYAMTMITSVYNMTDVMKWLTSFGSIWINSAPITVDTFFTLSGILCVYTVIGKISRRRFISSLHLFYLNRLLRLFPLLAAVVLLQASIFHRISDGPMWINNAQMVALCRKRWWSALLHVQNYVKPLGMCLYHTWYLSVDIQLYIISPILLIWLFGSKWMAWSALATSVLATLVMSSTYSFLYNFSAAMANPKHINEMGDYFEVYYINTLARAPPFVIGMMYGYILNLYKGMKLQMKTMLVLTIWTLALGSMAFCIFAIYPVMQVQHDNQLLDNFLNAYMRAIWALALGWIIFACVHGYGGPVNWFLSLQVWKLPARLSYAMYLIHYPIIMLANGSMVSSYYFTDGNTLYRAMGDLGFTLIAAFIICITIDAPFSTLQKILLQEYGFGVRHIQMICMCFVMITLFIARGSLGVAILAMTDVRRKNETNIDIYDWDKKTQGLILSSFFWGYAVMQIPAGLLSKRYGAKPILLFSLLTNAVICGLLPTLVRFGGWQIACACRVFMGLTQACLYPASHTLLGKWLPQHERTLYTSLVYGGSQIGIIIAMPVSGILAETALGWKLIFYSISLFMVVTAGVWVFFSANSPGDHRLMTDGEREYIENGLNVAAPKILKTPWKEIFMAKEFYAIMMTHIGCAICFILFFVDMPTYLEKALQISLKNSASLSALPYIGMLIGNVSSAAICEKLHNKGYLSLVACRKLFNSLAFVGMAIGLAILSFIGPEQKSIAIVTLIATLTLNGCFAAGFIMSFLDMSPNYAGVLLSVTNFVANIGGILTPIATSFILRNDPTDTSGWRIVFLSAAGIALFCNTAYLVFGTAKCQEWDDPDYLNKRKADPGSIKYSIYKKVKIFANTAKQNIMELAAEDL</sequence>
<dbReference type="SMART" id="SM00703">
    <property type="entry name" value="NRF"/>
    <property type="match status" value="1"/>
</dbReference>
<evidence type="ECO:0000256" key="10">
    <source>
        <dbReference type="ARBA" id="ARBA00054632"/>
    </source>
</evidence>
<keyword evidence="9" id="KW-0406">Ion transport</keyword>
<dbReference type="InterPro" id="IPR052728">
    <property type="entry name" value="O2_lipid_transport_reg"/>
</dbReference>
<dbReference type="GO" id="GO:0015293">
    <property type="term" value="F:symporter activity"/>
    <property type="evidence" value="ECO:0007669"/>
    <property type="project" value="UniProtKB-KW"/>
</dbReference>
<name>A0A8J9Y5V2_9NEOP</name>
<dbReference type="InterPro" id="IPR002656">
    <property type="entry name" value="Acyl_transf_3_dom"/>
</dbReference>
<dbReference type="OrthoDB" id="118951at2759"/>
<feature type="transmembrane region" description="Helical" evidence="12">
    <location>
        <begin position="289"/>
        <end position="310"/>
    </location>
</feature>
<organism evidence="14 15">
    <name type="scientific">Brenthis ino</name>
    <name type="common">lesser marbled fritillary</name>
    <dbReference type="NCBI Taxonomy" id="405034"/>
    <lineage>
        <taxon>Eukaryota</taxon>
        <taxon>Metazoa</taxon>
        <taxon>Ecdysozoa</taxon>
        <taxon>Arthropoda</taxon>
        <taxon>Hexapoda</taxon>
        <taxon>Insecta</taxon>
        <taxon>Pterygota</taxon>
        <taxon>Neoptera</taxon>
        <taxon>Endopterygota</taxon>
        <taxon>Lepidoptera</taxon>
        <taxon>Glossata</taxon>
        <taxon>Ditrysia</taxon>
        <taxon>Papilionoidea</taxon>
        <taxon>Nymphalidae</taxon>
        <taxon>Heliconiinae</taxon>
        <taxon>Argynnini</taxon>
        <taxon>Brenthis</taxon>
    </lineage>
</organism>
<dbReference type="InterPro" id="IPR036259">
    <property type="entry name" value="MFS_trans_sf"/>
</dbReference>
<dbReference type="FunFam" id="1.20.1250.20:FF:000144">
    <property type="entry name" value="Picot, isoform B"/>
    <property type="match status" value="1"/>
</dbReference>
<dbReference type="Pfam" id="PF01757">
    <property type="entry name" value="Acyl_transf_3"/>
    <property type="match status" value="1"/>
</dbReference>
<dbReference type="EMBL" id="OV170230">
    <property type="protein sequence ID" value="CAH0715886.1"/>
    <property type="molecule type" value="Genomic_DNA"/>
</dbReference>
<feature type="transmembrane region" description="Helical" evidence="12">
    <location>
        <begin position="500"/>
        <end position="521"/>
    </location>
</feature>
<evidence type="ECO:0000256" key="12">
    <source>
        <dbReference type="SAM" id="Phobius"/>
    </source>
</evidence>
<keyword evidence="9" id="KW-0739">Sodium transport</keyword>
<evidence type="ECO:0000256" key="9">
    <source>
        <dbReference type="ARBA" id="ARBA00023201"/>
    </source>
</evidence>
<dbReference type="Pfam" id="PF07690">
    <property type="entry name" value="MFS_1"/>
    <property type="match status" value="1"/>
</dbReference>
<keyword evidence="15" id="KW-1185">Reference proteome</keyword>
<feature type="transmembrane region" description="Helical" evidence="12">
    <location>
        <begin position="577"/>
        <end position="595"/>
    </location>
</feature>
<dbReference type="InterPro" id="IPR011701">
    <property type="entry name" value="MFS"/>
</dbReference>
<feature type="transmembrane region" description="Helical" evidence="12">
    <location>
        <begin position="733"/>
        <end position="752"/>
    </location>
</feature>
<dbReference type="PANTHER" id="PTHR11161:SF0">
    <property type="entry name" value="O-ACYLTRANSFERASE LIKE PROTEIN"/>
    <property type="match status" value="1"/>
</dbReference>
<keyword evidence="4 12" id="KW-0812">Transmembrane</keyword>
<feature type="transmembrane region" description="Helical" evidence="12">
    <location>
        <begin position="322"/>
        <end position="347"/>
    </location>
</feature>
<feature type="transmembrane region" description="Helical" evidence="12">
    <location>
        <begin position="1020"/>
        <end position="1041"/>
    </location>
</feature>
<dbReference type="InterPro" id="IPR006621">
    <property type="entry name" value="Nose-resist-to-fluoxetine_N"/>
</dbReference>
<evidence type="ECO:0000259" key="13">
    <source>
        <dbReference type="PROSITE" id="PS50850"/>
    </source>
</evidence>
<feature type="transmembrane region" description="Helical" evidence="12">
    <location>
        <begin position="615"/>
        <end position="639"/>
    </location>
</feature>
<dbReference type="GO" id="GO:0016020">
    <property type="term" value="C:membrane"/>
    <property type="evidence" value="ECO:0007669"/>
    <property type="project" value="UniProtKB-SubCell"/>
</dbReference>